<proteinExistence type="predicted"/>
<gene>
    <name evidence="3" type="ORF">IQ215_07860</name>
</gene>
<accession>A0ABR9V3Y8</accession>
<sequence>MTIEYLNFSSDSQSNTEDEISKRYDNRPGFELVSLVSVGLPVTRITLTVLTLLRKPIPPIEEFVLKSIDACLSSIEEINNFLGLEQSIVKNAMINLRQAENIDLIASQESKFQEWKLTKKGKTTLEEARIIVPEERSYPINFDRMLGKPRWYGKLEENKGLLRPKDLRYSNILEIPAYPAKLLELDDLNLNDVEKMIHQIAKDKKYKKEKQRDFIGLKAMEKRENFFQEAFALVYKQKDSNELQIAFAIDGRLSDEHESAFARAKGGKKDRIIKQLRENVLNQSRELKSLAEAKFGSGILEEAEKYEQQITSVREQVQEKTTQLETEINLTRQDIEIIDNEEEKKELKNKLEKAVNEIAELNKRLNSLISSTPIRFLKTYDHRPLLEEALKDSKERLLIISPWIRANASNSWLIDSLEKLLKRGVKVFIGYGFGDESEENRRDYDIEAENKIKKLAKRYQDNFVFKRLGDTHSKILVSDQKFAIVGSFNWLSFKGDPNRTFRDERSILVSYPQKIDELFDNEIKRLDLCL</sequence>
<dbReference type="Gene3D" id="3.30.870.10">
    <property type="entry name" value="Endonuclease Chain A"/>
    <property type="match status" value="1"/>
</dbReference>
<evidence type="ECO:0000313" key="4">
    <source>
        <dbReference type="Proteomes" id="UP000654604"/>
    </source>
</evidence>
<dbReference type="InterPro" id="IPR001736">
    <property type="entry name" value="PLipase_D/transphosphatidylase"/>
</dbReference>
<keyword evidence="1" id="KW-0175">Coiled coil</keyword>
<evidence type="ECO:0000259" key="2">
    <source>
        <dbReference type="PROSITE" id="PS50035"/>
    </source>
</evidence>
<dbReference type="PROSITE" id="PS50035">
    <property type="entry name" value="PLD"/>
    <property type="match status" value="1"/>
</dbReference>
<feature type="coiled-coil region" evidence="1">
    <location>
        <begin position="273"/>
        <end position="371"/>
    </location>
</feature>
<dbReference type="InterPro" id="IPR025202">
    <property type="entry name" value="PLD-like_dom"/>
</dbReference>
<evidence type="ECO:0000313" key="3">
    <source>
        <dbReference type="EMBL" id="MBE9222611.1"/>
    </source>
</evidence>
<dbReference type="CDD" id="cd09133">
    <property type="entry name" value="PLDc_unchar5"/>
    <property type="match status" value="1"/>
</dbReference>
<dbReference type="EMBL" id="JADEWC010000014">
    <property type="protein sequence ID" value="MBE9222611.1"/>
    <property type="molecule type" value="Genomic_DNA"/>
</dbReference>
<reference evidence="3 4" key="1">
    <citation type="submission" date="2020-10" db="EMBL/GenBank/DDBJ databases">
        <authorList>
            <person name="Castelo-Branco R."/>
            <person name="Eusebio N."/>
            <person name="Adriana R."/>
            <person name="Vieira A."/>
            <person name="Brugerolle De Fraissinette N."/>
            <person name="Rezende De Castro R."/>
            <person name="Schneider M.P."/>
            <person name="Vasconcelos V."/>
            <person name="Leao P.N."/>
        </authorList>
    </citation>
    <scope>NUCLEOTIDE SEQUENCE [LARGE SCALE GENOMIC DNA]</scope>
    <source>
        <strain evidence="3 4">LEGE 03274</strain>
    </source>
</reference>
<name>A0ABR9V3Y8_9CHRO</name>
<dbReference type="RefSeq" id="WP_193800765.1">
    <property type="nucleotide sequence ID" value="NZ_JADEWC010000014.1"/>
</dbReference>
<feature type="domain" description="PLD phosphodiesterase" evidence="2">
    <location>
        <begin position="467"/>
        <end position="494"/>
    </location>
</feature>
<protein>
    <recommendedName>
        <fullName evidence="2">PLD phosphodiesterase domain-containing protein</fullName>
    </recommendedName>
</protein>
<keyword evidence="4" id="KW-1185">Reference proteome</keyword>
<evidence type="ECO:0000256" key="1">
    <source>
        <dbReference type="SAM" id="Coils"/>
    </source>
</evidence>
<comment type="caution">
    <text evidence="3">The sequence shown here is derived from an EMBL/GenBank/DDBJ whole genome shotgun (WGS) entry which is preliminary data.</text>
</comment>
<organism evidence="3 4">
    <name type="scientific">Cyanobacterium stanieri LEGE 03274</name>
    <dbReference type="NCBI Taxonomy" id="1828756"/>
    <lineage>
        <taxon>Bacteria</taxon>
        <taxon>Bacillati</taxon>
        <taxon>Cyanobacteriota</taxon>
        <taxon>Cyanophyceae</taxon>
        <taxon>Oscillatoriophycideae</taxon>
        <taxon>Chroococcales</taxon>
        <taxon>Geminocystaceae</taxon>
        <taxon>Cyanobacterium</taxon>
    </lineage>
</organism>
<dbReference type="SUPFAM" id="SSF56024">
    <property type="entry name" value="Phospholipase D/nuclease"/>
    <property type="match status" value="1"/>
</dbReference>
<dbReference type="Pfam" id="PF13091">
    <property type="entry name" value="PLDc_2"/>
    <property type="match status" value="1"/>
</dbReference>
<dbReference type="Proteomes" id="UP000654604">
    <property type="component" value="Unassembled WGS sequence"/>
</dbReference>